<keyword evidence="1" id="KW-0472">Membrane</keyword>
<evidence type="ECO:0000256" key="1">
    <source>
        <dbReference type="SAM" id="Phobius"/>
    </source>
</evidence>
<accession>A0A1I8IIH4</accession>
<proteinExistence type="predicted"/>
<keyword evidence="1" id="KW-1133">Transmembrane helix</keyword>
<dbReference type="Proteomes" id="UP000095280">
    <property type="component" value="Unplaced"/>
</dbReference>
<evidence type="ECO:0000313" key="2">
    <source>
        <dbReference type="Proteomes" id="UP000095280"/>
    </source>
</evidence>
<sequence length="146" mass="17079">MKRKLISRLYPLQPMWILVLLAIVVGLCYYLGAYMRPAAPLQIKDIPEAAKVEQQLKSRFGKKAQLPSANKWNRITRNWRTVHQQLESVTLPSGASAMAQQSKQLKASWQLSWQSCMHGWRHRLWTEKDNERLVRDLAPWFKSTYS</sequence>
<keyword evidence="1" id="KW-0812">Transmembrane</keyword>
<organism evidence="2 3">
    <name type="scientific">Macrostomum lignano</name>
    <dbReference type="NCBI Taxonomy" id="282301"/>
    <lineage>
        <taxon>Eukaryota</taxon>
        <taxon>Metazoa</taxon>
        <taxon>Spiralia</taxon>
        <taxon>Lophotrochozoa</taxon>
        <taxon>Platyhelminthes</taxon>
        <taxon>Rhabditophora</taxon>
        <taxon>Macrostomorpha</taxon>
        <taxon>Macrostomida</taxon>
        <taxon>Macrostomidae</taxon>
        <taxon>Macrostomum</taxon>
    </lineage>
</organism>
<protein>
    <submittedName>
        <fullName evidence="3">Cyanoexosortase B system-associated protein</fullName>
    </submittedName>
</protein>
<name>A0A1I8IIH4_9PLAT</name>
<keyword evidence="2" id="KW-1185">Reference proteome</keyword>
<feature type="transmembrane region" description="Helical" evidence="1">
    <location>
        <begin position="12"/>
        <end position="32"/>
    </location>
</feature>
<evidence type="ECO:0000313" key="3">
    <source>
        <dbReference type="WBParaSite" id="maker-uti_cns_0012658-snap-gene-0.3-mRNA-1"/>
    </source>
</evidence>
<dbReference type="WBParaSite" id="maker-uti_cns_0012658-snap-gene-0.3-mRNA-1">
    <property type="protein sequence ID" value="maker-uti_cns_0012658-snap-gene-0.3-mRNA-1"/>
    <property type="gene ID" value="maker-uti_cns_0012658-snap-gene-0.3"/>
</dbReference>
<reference evidence="3" key="1">
    <citation type="submission" date="2016-11" db="UniProtKB">
        <authorList>
            <consortium name="WormBaseParasite"/>
        </authorList>
    </citation>
    <scope>IDENTIFICATION</scope>
</reference>
<dbReference type="AlphaFoldDB" id="A0A1I8IIH4"/>